<gene>
    <name evidence="2" type="ORF">RRG08_045969</name>
</gene>
<reference evidence="2" key="1">
    <citation type="journal article" date="2023" name="G3 (Bethesda)">
        <title>A reference genome for the long-term kleptoplast-retaining sea slug Elysia crispata morphotype clarki.</title>
        <authorList>
            <person name="Eastman K.E."/>
            <person name="Pendleton A.L."/>
            <person name="Shaikh M.A."/>
            <person name="Suttiyut T."/>
            <person name="Ogas R."/>
            <person name="Tomko P."/>
            <person name="Gavelis G."/>
            <person name="Widhalm J.R."/>
            <person name="Wisecaver J.H."/>
        </authorList>
    </citation>
    <scope>NUCLEOTIDE SEQUENCE</scope>
    <source>
        <strain evidence="2">ECLA1</strain>
    </source>
</reference>
<evidence type="ECO:0000313" key="2">
    <source>
        <dbReference type="EMBL" id="KAK3792427.1"/>
    </source>
</evidence>
<dbReference type="EMBL" id="JAWDGP010001377">
    <property type="protein sequence ID" value="KAK3792427.1"/>
    <property type="molecule type" value="Genomic_DNA"/>
</dbReference>
<comment type="caution">
    <text evidence="2">The sequence shown here is derived from an EMBL/GenBank/DDBJ whole genome shotgun (WGS) entry which is preliminary data.</text>
</comment>
<protein>
    <recommendedName>
        <fullName evidence="1">Reverse transcriptase domain-containing protein</fullName>
    </recommendedName>
</protein>
<feature type="domain" description="Reverse transcriptase" evidence="1">
    <location>
        <begin position="1"/>
        <end position="114"/>
    </location>
</feature>
<keyword evidence="3" id="KW-1185">Reference proteome</keyword>
<accession>A0AAE1AR04</accession>
<dbReference type="AlphaFoldDB" id="A0AAE1AR04"/>
<evidence type="ECO:0000313" key="3">
    <source>
        <dbReference type="Proteomes" id="UP001283361"/>
    </source>
</evidence>
<proteinExistence type="predicted"/>
<dbReference type="Pfam" id="PF00078">
    <property type="entry name" value="RVT_1"/>
    <property type="match status" value="1"/>
</dbReference>
<dbReference type="Proteomes" id="UP001283361">
    <property type="component" value="Unassembled WGS sequence"/>
</dbReference>
<evidence type="ECO:0000259" key="1">
    <source>
        <dbReference type="Pfam" id="PF00078"/>
    </source>
</evidence>
<organism evidence="2 3">
    <name type="scientific">Elysia crispata</name>
    <name type="common">lettuce slug</name>
    <dbReference type="NCBI Taxonomy" id="231223"/>
    <lineage>
        <taxon>Eukaryota</taxon>
        <taxon>Metazoa</taxon>
        <taxon>Spiralia</taxon>
        <taxon>Lophotrochozoa</taxon>
        <taxon>Mollusca</taxon>
        <taxon>Gastropoda</taxon>
        <taxon>Heterobranchia</taxon>
        <taxon>Euthyneura</taxon>
        <taxon>Panpulmonata</taxon>
        <taxon>Sacoglossa</taxon>
        <taxon>Placobranchoidea</taxon>
        <taxon>Plakobranchidae</taxon>
        <taxon>Elysia</taxon>
    </lineage>
</organism>
<name>A0AAE1AR04_9GAST</name>
<dbReference type="InterPro" id="IPR000477">
    <property type="entry name" value="RT_dom"/>
</dbReference>
<sequence>MGCTISPTLSVMAMEVILKAGEDSAGPANLGGGSYMAPLKAFMNDTAIICSKKDETRRMLKRLDVLIAWRRMKFKPKKSCSLSLRKGKIDVTTIFTVANQQVPTVIQEPVKSLGRWYFSSMKDTKKGLETVELATEGLLAINRYGLQG</sequence>